<dbReference type="InterPro" id="IPR020846">
    <property type="entry name" value="MFS_dom"/>
</dbReference>
<organism evidence="7 8">
    <name type="scientific">Pantherophis guttatus</name>
    <name type="common">Corn snake</name>
    <name type="synonym">Elaphe guttata</name>
    <dbReference type="NCBI Taxonomy" id="94885"/>
    <lineage>
        <taxon>Eukaryota</taxon>
        <taxon>Metazoa</taxon>
        <taxon>Chordata</taxon>
        <taxon>Craniata</taxon>
        <taxon>Vertebrata</taxon>
        <taxon>Euteleostomi</taxon>
        <taxon>Lepidosauria</taxon>
        <taxon>Squamata</taxon>
        <taxon>Bifurcata</taxon>
        <taxon>Unidentata</taxon>
        <taxon>Episquamata</taxon>
        <taxon>Toxicofera</taxon>
        <taxon>Serpentes</taxon>
        <taxon>Colubroidea</taxon>
        <taxon>Colubridae</taxon>
        <taxon>Colubrinae</taxon>
        <taxon>Pantherophis</taxon>
    </lineage>
</organism>
<feature type="transmembrane region" description="Helical" evidence="5">
    <location>
        <begin position="203"/>
        <end position="224"/>
    </location>
</feature>
<dbReference type="Pfam" id="PF00083">
    <property type="entry name" value="Sugar_tr"/>
    <property type="match status" value="1"/>
</dbReference>
<evidence type="ECO:0000256" key="1">
    <source>
        <dbReference type="ARBA" id="ARBA00004141"/>
    </source>
</evidence>
<evidence type="ECO:0000256" key="4">
    <source>
        <dbReference type="ARBA" id="ARBA00023136"/>
    </source>
</evidence>
<dbReference type="PANTHER" id="PTHR23503">
    <property type="entry name" value="SOLUTE CARRIER FAMILY 2"/>
    <property type="match status" value="1"/>
</dbReference>
<dbReference type="InterPro" id="IPR036259">
    <property type="entry name" value="MFS_trans_sf"/>
</dbReference>
<dbReference type="Proteomes" id="UP001652622">
    <property type="component" value="Unplaced"/>
</dbReference>
<dbReference type="AlphaFoldDB" id="A0A6P9DHE4"/>
<dbReference type="GO" id="GO:0046323">
    <property type="term" value="P:D-glucose import"/>
    <property type="evidence" value="ECO:0007669"/>
    <property type="project" value="TreeGrafter"/>
</dbReference>
<dbReference type="PROSITE" id="PS00217">
    <property type="entry name" value="SUGAR_TRANSPORT_2"/>
    <property type="match status" value="1"/>
</dbReference>
<evidence type="ECO:0000256" key="2">
    <source>
        <dbReference type="ARBA" id="ARBA00022692"/>
    </source>
</evidence>
<feature type="transmembrane region" description="Helical" evidence="5">
    <location>
        <begin position="140"/>
        <end position="161"/>
    </location>
</feature>
<name>A0A6P9DHE4_PANGU</name>
<dbReference type="InParanoid" id="A0A6P9DHE4"/>
<dbReference type="PROSITE" id="PS50850">
    <property type="entry name" value="MFS"/>
    <property type="match status" value="1"/>
</dbReference>
<evidence type="ECO:0000313" key="7">
    <source>
        <dbReference type="Proteomes" id="UP001652622"/>
    </source>
</evidence>
<reference evidence="8" key="1">
    <citation type="submission" date="2025-08" db="UniProtKB">
        <authorList>
            <consortium name="RefSeq"/>
        </authorList>
    </citation>
    <scope>IDENTIFICATION</scope>
    <source>
        <tissue evidence="8">Blood</tissue>
    </source>
</reference>
<feature type="transmembrane region" description="Helical" evidence="5">
    <location>
        <begin position="32"/>
        <end position="55"/>
    </location>
</feature>
<dbReference type="PANTHER" id="PTHR23503:SF32">
    <property type="entry name" value="SOLUTE CARRIER FAMILY 2, FACILITATED GLUCOSE TRANSPORTER MEMBER 5"/>
    <property type="match status" value="1"/>
</dbReference>
<sequence>MEESKKSVQIMTKEVREQEVLKISPKRELTKSLIWVSFASSILSVHYGYFIWIVYSPGVLLQKFFNTTSFEQSSRKYEVLELAINIAIIPLGGIFASVMAGFLADILGRKCSLVIANITAMTSAILMSGQRIINSLEFTFLSHLFTGLSSGFILSFVPLYVGEIAPRNYRGAMIFIHQFCLNIGILLSQIFAVKEFLGNVSGWSVLMGLAGILPLIQLFLLPCIPETPRYLMIYKKNERQARKVLQMLRETDDVEDEMEELYQEDLAEGNNKNMTPLKLIRTQSMQLQIITIVVITAGSQLNGISLMQIKNYSCAIFWPFSIGTLIYIYKMVPETTKQTFPEIKRVMSMKTAKRFHSRESRRKLNLRRHV</sequence>
<feature type="transmembrane region" description="Helical" evidence="5">
    <location>
        <begin position="111"/>
        <end position="128"/>
    </location>
</feature>
<keyword evidence="4 5" id="KW-0472">Membrane</keyword>
<protein>
    <submittedName>
        <fullName evidence="8">Solute carrier family 2, facilitated glucose transporter member 5-like</fullName>
    </submittedName>
</protein>
<evidence type="ECO:0000313" key="8">
    <source>
        <dbReference type="RefSeq" id="XP_034290725.1"/>
    </source>
</evidence>
<dbReference type="GeneID" id="117675825"/>
<proteinExistence type="predicted"/>
<feature type="transmembrane region" description="Helical" evidence="5">
    <location>
        <begin position="173"/>
        <end position="191"/>
    </location>
</feature>
<gene>
    <name evidence="8" type="primary">LOC117675825</name>
</gene>
<evidence type="ECO:0000259" key="6">
    <source>
        <dbReference type="PROSITE" id="PS50850"/>
    </source>
</evidence>
<dbReference type="PROSITE" id="PS00216">
    <property type="entry name" value="SUGAR_TRANSPORT_1"/>
    <property type="match status" value="1"/>
</dbReference>
<dbReference type="Gene3D" id="1.20.1250.20">
    <property type="entry name" value="MFS general substrate transporter like domains"/>
    <property type="match status" value="1"/>
</dbReference>
<dbReference type="OMA" id="WISIAAC"/>
<dbReference type="InterPro" id="IPR005829">
    <property type="entry name" value="Sugar_transporter_CS"/>
</dbReference>
<feature type="transmembrane region" description="Helical" evidence="5">
    <location>
        <begin position="82"/>
        <end position="104"/>
    </location>
</feature>
<dbReference type="InterPro" id="IPR045263">
    <property type="entry name" value="GLUT"/>
</dbReference>
<evidence type="ECO:0000256" key="5">
    <source>
        <dbReference type="SAM" id="Phobius"/>
    </source>
</evidence>
<keyword evidence="3 5" id="KW-1133">Transmembrane helix</keyword>
<keyword evidence="7" id="KW-1185">Reference proteome</keyword>
<comment type="subcellular location">
    <subcellularLocation>
        <location evidence="1">Membrane</location>
        <topology evidence="1">Multi-pass membrane protein</topology>
    </subcellularLocation>
</comment>
<accession>A0A6P9DHE4</accession>
<feature type="domain" description="Major facilitator superfamily (MFS) profile" evidence="6">
    <location>
        <begin position="36"/>
        <end position="370"/>
    </location>
</feature>
<dbReference type="SUPFAM" id="SSF103473">
    <property type="entry name" value="MFS general substrate transporter"/>
    <property type="match status" value="1"/>
</dbReference>
<dbReference type="GO" id="GO:0005886">
    <property type="term" value="C:plasma membrane"/>
    <property type="evidence" value="ECO:0007669"/>
    <property type="project" value="TreeGrafter"/>
</dbReference>
<keyword evidence="2 5" id="KW-0812">Transmembrane</keyword>
<evidence type="ECO:0000256" key="3">
    <source>
        <dbReference type="ARBA" id="ARBA00022989"/>
    </source>
</evidence>
<dbReference type="GO" id="GO:0070837">
    <property type="term" value="P:dehydroascorbic acid transport"/>
    <property type="evidence" value="ECO:0007669"/>
    <property type="project" value="TreeGrafter"/>
</dbReference>
<dbReference type="InterPro" id="IPR005828">
    <property type="entry name" value="MFS_sugar_transport-like"/>
</dbReference>
<dbReference type="KEGG" id="pgut:117675825"/>
<dbReference type="GO" id="GO:0055056">
    <property type="term" value="F:D-glucose transmembrane transporter activity"/>
    <property type="evidence" value="ECO:0007669"/>
    <property type="project" value="TreeGrafter"/>
</dbReference>
<dbReference type="RefSeq" id="XP_034290725.1">
    <property type="nucleotide sequence ID" value="XM_034434834.2"/>
</dbReference>